<dbReference type="RefSeq" id="WP_141969800.1">
    <property type="nucleotide sequence ID" value="NZ_VFPO01000001.1"/>
</dbReference>
<dbReference type="GO" id="GO:0000270">
    <property type="term" value="P:peptidoglycan metabolic process"/>
    <property type="evidence" value="ECO:0007669"/>
    <property type="project" value="TreeGrafter"/>
</dbReference>
<dbReference type="Gene3D" id="3.50.80.20">
    <property type="entry name" value="D-Ala-D-Ala carboxypeptidase C, peptidase S13"/>
    <property type="match status" value="1"/>
</dbReference>
<name>A0A543IG52_9ACTN</name>
<comment type="caution">
    <text evidence="4">The sequence shown here is derived from an EMBL/GenBank/DDBJ whole genome shotgun (WGS) entry which is preliminary data.</text>
</comment>
<dbReference type="InterPro" id="IPR000667">
    <property type="entry name" value="Peptidase_S13"/>
</dbReference>
<proteinExistence type="inferred from homology"/>
<dbReference type="Pfam" id="PF02113">
    <property type="entry name" value="Peptidase_S13"/>
    <property type="match status" value="1"/>
</dbReference>
<dbReference type="PROSITE" id="PS51257">
    <property type="entry name" value="PROKAR_LIPOPROTEIN"/>
    <property type="match status" value="1"/>
</dbReference>
<dbReference type="PANTHER" id="PTHR30023">
    <property type="entry name" value="D-ALANYL-D-ALANINE CARBOXYPEPTIDASE"/>
    <property type="match status" value="1"/>
</dbReference>
<comment type="similarity">
    <text evidence="1">Belongs to the peptidase S13 family.</text>
</comment>
<dbReference type="EMBL" id="VFPO01000001">
    <property type="protein sequence ID" value="TQM69566.1"/>
    <property type="molecule type" value="Genomic_DNA"/>
</dbReference>
<dbReference type="AlphaFoldDB" id="A0A543IG52"/>
<evidence type="ECO:0000256" key="3">
    <source>
        <dbReference type="SAM" id="SignalP"/>
    </source>
</evidence>
<feature type="signal peptide" evidence="3">
    <location>
        <begin position="1"/>
        <end position="27"/>
    </location>
</feature>
<evidence type="ECO:0000313" key="4">
    <source>
        <dbReference type="EMBL" id="TQM69566.1"/>
    </source>
</evidence>
<keyword evidence="2" id="KW-0378">Hydrolase</keyword>
<evidence type="ECO:0000256" key="1">
    <source>
        <dbReference type="ARBA" id="ARBA00006096"/>
    </source>
</evidence>
<gene>
    <name evidence="4" type="ORF">FHX41_3264</name>
</gene>
<protein>
    <submittedName>
        <fullName evidence="4">D-alanyl-D-alanine carboxypeptidase/D-alanyl-D-alanine-endopeptidase (Penicillin-binding protein 4)</fullName>
    </submittedName>
</protein>
<keyword evidence="5" id="KW-1185">Reference proteome</keyword>
<organism evidence="4 5">
    <name type="scientific">Actinomadura hallensis</name>
    <dbReference type="NCBI Taxonomy" id="337895"/>
    <lineage>
        <taxon>Bacteria</taxon>
        <taxon>Bacillati</taxon>
        <taxon>Actinomycetota</taxon>
        <taxon>Actinomycetes</taxon>
        <taxon>Streptosporangiales</taxon>
        <taxon>Thermomonosporaceae</taxon>
        <taxon>Actinomadura</taxon>
    </lineage>
</organism>
<keyword evidence="4" id="KW-0645">Protease</keyword>
<dbReference type="Gene3D" id="3.40.710.10">
    <property type="entry name" value="DD-peptidase/beta-lactamase superfamily"/>
    <property type="match status" value="2"/>
</dbReference>
<feature type="chain" id="PRO_5038459608" evidence="3">
    <location>
        <begin position="28"/>
        <end position="519"/>
    </location>
</feature>
<dbReference type="GO" id="GO:0004185">
    <property type="term" value="F:serine-type carboxypeptidase activity"/>
    <property type="evidence" value="ECO:0007669"/>
    <property type="project" value="InterPro"/>
</dbReference>
<keyword evidence="3" id="KW-0732">Signal</keyword>
<dbReference type="Proteomes" id="UP000316706">
    <property type="component" value="Unassembled WGS sequence"/>
</dbReference>
<evidence type="ECO:0000313" key="5">
    <source>
        <dbReference type="Proteomes" id="UP000316706"/>
    </source>
</evidence>
<dbReference type="NCBIfam" id="TIGR00666">
    <property type="entry name" value="PBP4"/>
    <property type="match status" value="1"/>
</dbReference>
<accession>A0A543IG52</accession>
<reference evidence="4 5" key="1">
    <citation type="submission" date="2019-06" db="EMBL/GenBank/DDBJ databases">
        <title>Sequencing the genomes of 1000 actinobacteria strains.</title>
        <authorList>
            <person name="Klenk H.-P."/>
        </authorList>
    </citation>
    <scope>NUCLEOTIDE SEQUENCE [LARGE SCALE GENOMIC DNA]</scope>
    <source>
        <strain evidence="4 5">DSM 45043</strain>
    </source>
</reference>
<dbReference type="GO" id="GO:0006508">
    <property type="term" value="P:proteolysis"/>
    <property type="evidence" value="ECO:0007669"/>
    <property type="project" value="InterPro"/>
</dbReference>
<dbReference type="InterPro" id="IPR012338">
    <property type="entry name" value="Beta-lactam/transpept-like"/>
</dbReference>
<dbReference type="PRINTS" id="PR00922">
    <property type="entry name" value="DADACBPTASE3"/>
</dbReference>
<dbReference type="OrthoDB" id="9802627at2"/>
<evidence type="ECO:0000256" key="2">
    <source>
        <dbReference type="ARBA" id="ARBA00022801"/>
    </source>
</evidence>
<dbReference type="PANTHER" id="PTHR30023:SF0">
    <property type="entry name" value="PENICILLIN-SENSITIVE CARBOXYPEPTIDASE A"/>
    <property type="match status" value="1"/>
</dbReference>
<dbReference type="SUPFAM" id="SSF56601">
    <property type="entry name" value="beta-lactamase/transpeptidase-like"/>
    <property type="match status" value="1"/>
</dbReference>
<sequence length="519" mass="53352">MIKNAGAAVLLAGGMALGCAAAVPAHASAAAPAEHAAGPAEYAAGLAEDLDAILRDDRLRGAAVGVVVRDAETGETLYGRRGGRRLLPASNNKLQTAAAAFGLLGPGYRFRTTVSVKGGDLYLKGTGDTTMRAAEYDALAAAVAAQGVTRVEGDLVADDTWFDARRTPADWEPADLQYAYAAQTSALTVSPNDDFDAGSVEISLAPGARRGRPVRVGLTPDTDAVKIDNRAVTGAPGSASTLRVDRRGGSGTIVVTGSHPAGGPRTSVLRSVEEPSLYAADVFRKALRAHGVQVAGATERGRTPPDARTVATRDSMPLSELAKPFLKLSNNVMAETLVKAIGREVRGEGTWEAGLPAVTAELRRLGVDTSRIAMTDGSGLSRGNRTTPAQLAALLRNARRQPWFAAWHDALPVAGRPGPLTGGTLAGRMRGTAAAGNVHAKTGTLTGVTALSGYVRAPDGRTLVFSSVVNGYSGAAPKDVEDRIAVRLAGGGAARTALRSLAPADGGDLEPSWVAGRLP</sequence>
<keyword evidence="4" id="KW-0121">Carboxypeptidase</keyword>